<reference evidence="1 2" key="1">
    <citation type="journal article" date="2015" name="Nature">
        <title>rRNA introns, odd ribosomes, and small enigmatic genomes across a large radiation of phyla.</title>
        <authorList>
            <person name="Brown C.T."/>
            <person name="Hug L.A."/>
            <person name="Thomas B.C."/>
            <person name="Sharon I."/>
            <person name="Castelle C.J."/>
            <person name="Singh A."/>
            <person name="Wilkins M.J."/>
            <person name="Williams K.H."/>
            <person name="Banfield J.F."/>
        </authorList>
    </citation>
    <scope>NUCLEOTIDE SEQUENCE [LARGE SCALE GENOMIC DNA]</scope>
</reference>
<proteinExistence type="predicted"/>
<comment type="caution">
    <text evidence="1">The sequence shown here is derived from an EMBL/GenBank/DDBJ whole genome shotgun (WGS) entry which is preliminary data.</text>
</comment>
<protein>
    <submittedName>
        <fullName evidence="1">Uncharacterized protein</fullName>
    </submittedName>
</protein>
<organism evidence="1 2">
    <name type="scientific">Candidatus Woesebacteria bacterium GW2011_GWA1_39_12</name>
    <dbReference type="NCBI Taxonomy" id="1618549"/>
    <lineage>
        <taxon>Bacteria</taxon>
        <taxon>Candidatus Woeseibacteriota</taxon>
    </lineage>
</organism>
<dbReference type="AlphaFoldDB" id="A0A0G0M0T4"/>
<dbReference type="Proteomes" id="UP000034325">
    <property type="component" value="Unassembled WGS sequence"/>
</dbReference>
<dbReference type="EMBL" id="LBWA01000008">
    <property type="protein sequence ID" value="KKQ97768.1"/>
    <property type="molecule type" value="Genomic_DNA"/>
</dbReference>
<name>A0A0G0M0T4_9BACT</name>
<evidence type="ECO:0000313" key="2">
    <source>
        <dbReference type="Proteomes" id="UP000034325"/>
    </source>
</evidence>
<accession>A0A0G0M0T4</accession>
<gene>
    <name evidence="1" type="ORF">UT23_C0008G0041</name>
</gene>
<sequence>MLDYFIKTKSYLAGLNLATADPLDKKANELINDEAVYERASQALRRRFVRGAVEVEAIDRAVRRTKIKREKLGGIYKYKIQGTDGNWFEPEERIWVVAMYALWQDSK</sequence>
<evidence type="ECO:0000313" key="1">
    <source>
        <dbReference type="EMBL" id="KKQ97768.1"/>
    </source>
</evidence>